<sequence>MARVLRGMVLVLVLLVGLREAKEAPKVQVYSRHPVVFGTRNILNCYVEGFHPPKISITLLKNGEPMQNVEYSDMSFSDNWTFQRLVYAPFTPNKDDEYTCKVDHITLTEPQIFKWVWLFPRTIQSTKLCLG</sequence>
<evidence type="ECO:0000256" key="1">
    <source>
        <dbReference type="ARBA" id="ARBA00004613"/>
    </source>
</evidence>
<dbReference type="Pfam" id="PF07654">
    <property type="entry name" value="C1-set"/>
    <property type="match status" value="1"/>
</dbReference>
<feature type="signal peptide" evidence="8">
    <location>
        <begin position="1"/>
        <end position="21"/>
    </location>
</feature>
<dbReference type="InterPro" id="IPR003006">
    <property type="entry name" value="Ig/MHC_CS"/>
</dbReference>
<dbReference type="InterPro" id="IPR050160">
    <property type="entry name" value="MHC/Immunoglobulin"/>
</dbReference>
<evidence type="ECO:0000256" key="4">
    <source>
        <dbReference type="ARBA" id="ARBA00022451"/>
    </source>
</evidence>
<dbReference type="PROSITE" id="PS50835">
    <property type="entry name" value="IG_LIKE"/>
    <property type="match status" value="1"/>
</dbReference>
<dbReference type="GO" id="GO:0010038">
    <property type="term" value="P:response to metal ion"/>
    <property type="evidence" value="ECO:0007669"/>
    <property type="project" value="UniProtKB-ARBA"/>
</dbReference>
<dbReference type="InterPro" id="IPR013783">
    <property type="entry name" value="Ig-like_fold"/>
</dbReference>
<evidence type="ECO:0000259" key="9">
    <source>
        <dbReference type="PROSITE" id="PS50835"/>
    </source>
</evidence>
<dbReference type="GO" id="GO:0042612">
    <property type="term" value="C:MHC class I protein complex"/>
    <property type="evidence" value="ECO:0007669"/>
    <property type="project" value="UniProtKB-KW"/>
</dbReference>
<dbReference type="InterPro" id="IPR036179">
    <property type="entry name" value="Ig-like_dom_sf"/>
</dbReference>
<keyword evidence="8" id="KW-0732">Signal</keyword>
<dbReference type="GO" id="GO:0002474">
    <property type="term" value="P:antigen processing and presentation of peptide antigen via MHC class I"/>
    <property type="evidence" value="ECO:0007669"/>
    <property type="project" value="UniProtKB-KW"/>
</dbReference>
<evidence type="ECO:0000313" key="10">
    <source>
        <dbReference type="Ensembl" id="ENSAOWP00000003138.1"/>
    </source>
</evidence>
<keyword evidence="7" id="KW-0393">Immunoglobulin domain</keyword>
<dbReference type="SMART" id="SM00407">
    <property type="entry name" value="IGc1"/>
    <property type="match status" value="1"/>
</dbReference>
<keyword evidence="11" id="KW-1185">Reference proteome</keyword>
<comment type="similarity">
    <text evidence="2">Belongs to the beta-2-microglobulin family.</text>
</comment>
<evidence type="ECO:0000313" key="11">
    <source>
        <dbReference type="Proteomes" id="UP000694424"/>
    </source>
</evidence>
<feature type="domain" description="Ig-like" evidence="9">
    <location>
        <begin position="25"/>
        <end position="113"/>
    </location>
</feature>
<keyword evidence="5" id="KW-0964">Secreted</keyword>
<evidence type="ECO:0000256" key="6">
    <source>
        <dbReference type="ARBA" id="ARBA00022859"/>
    </source>
</evidence>
<keyword evidence="4" id="KW-0490">MHC I</keyword>
<accession>A0A8B9NWC1</accession>
<dbReference type="Proteomes" id="UP000694424">
    <property type="component" value="Unplaced"/>
</dbReference>
<dbReference type="Gene3D" id="2.60.40.10">
    <property type="entry name" value="Immunoglobulins"/>
    <property type="match status" value="1"/>
</dbReference>
<protein>
    <recommendedName>
        <fullName evidence="3">Beta-2-microglobulin</fullName>
    </recommendedName>
</protein>
<evidence type="ECO:0000256" key="3">
    <source>
        <dbReference type="ARBA" id="ARBA00018767"/>
    </source>
</evidence>
<dbReference type="InterPro" id="IPR007110">
    <property type="entry name" value="Ig-like_dom"/>
</dbReference>
<organism evidence="10 11">
    <name type="scientific">Apteryx owenii</name>
    <name type="common">Little spotted kiwi</name>
    <dbReference type="NCBI Taxonomy" id="8824"/>
    <lineage>
        <taxon>Eukaryota</taxon>
        <taxon>Metazoa</taxon>
        <taxon>Chordata</taxon>
        <taxon>Craniata</taxon>
        <taxon>Vertebrata</taxon>
        <taxon>Euteleostomi</taxon>
        <taxon>Archelosauria</taxon>
        <taxon>Archosauria</taxon>
        <taxon>Dinosauria</taxon>
        <taxon>Saurischia</taxon>
        <taxon>Theropoda</taxon>
        <taxon>Coelurosauria</taxon>
        <taxon>Aves</taxon>
        <taxon>Palaeognathae</taxon>
        <taxon>Apterygiformes</taxon>
        <taxon>Apterygidae</taxon>
        <taxon>Apteryx</taxon>
    </lineage>
</organism>
<dbReference type="Ensembl" id="ENSAOWT00000003585.1">
    <property type="protein sequence ID" value="ENSAOWP00000003138.1"/>
    <property type="gene ID" value="ENSAOWG00000002226.1"/>
</dbReference>
<evidence type="ECO:0000256" key="5">
    <source>
        <dbReference type="ARBA" id="ARBA00022525"/>
    </source>
</evidence>
<dbReference type="PANTHER" id="PTHR19944">
    <property type="entry name" value="MHC CLASS II-RELATED"/>
    <property type="match status" value="1"/>
</dbReference>
<dbReference type="SUPFAM" id="SSF48726">
    <property type="entry name" value="Immunoglobulin"/>
    <property type="match status" value="1"/>
</dbReference>
<dbReference type="AlphaFoldDB" id="A0A8B9NWC1"/>
<dbReference type="GO" id="GO:0006955">
    <property type="term" value="P:immune response"/>
    <property type="evidence" value="ECO:0007669"/>
    <property type="project" value="InterPro"/>
</dbReference>
<comment type="subcellular location">
    <subcellularLocation>
        <location evidence="1">Secreted</location>
    </subcellularLocation>
</comment>
<dbReference type="PROSITE" id="PS00290">
    <property type="entry name" value="IG_MHC"/>
    <property type="match status" value="1"/>
</dbReference>
<reference evidence="10" key="1">
    <citation type="submission" date="2025-08" db="UniProtKB">
        <authorList>
            <consortium name="Ensembl"/>
        </authorList>
    </citation>
    <scope>IDENTIFICATION</scope>
</reference>
<reference evidence="10" key="2">
    <citation type="submission" date="2025-09" db="UniProtKB">
        <authorList>
            <consortium name="Ensembl"/>
        </authorList>
    </citation>
    <scope>IDENTIFICATION</scope>
</reference>
<dbReference type="InterPro" id="IPR003597">
    <property type="entry name" value="Ig_C1-set"/>
</dbReference>
<dbReference type="GO" id="GO:0005576">
    <property type="term" value="C:extracellular region"/>
    <property type="evidence" value="ECO:0007669"/>
    <property type="project" value="UniProtKB-SubCell"/>
</dbReference>
<evidence type="ECO:0000256" key="7">
    <source>
        <dbReference type="ARBA" id="ARBA00023319"/>
    </source>
</evidence>
<keyword evidence="6" id="KW-0391">Immunity</keyword>
<dbReference type="PANTHER" id="PTHR19944:SF62">
    <property type="entry name" value="BETA-2-MICROGLOBULIN"/>
    <property type="match status" value="1"/>
</dbReference>
<dbReference type="CDD" id="cd05770">
    <property type="entry name" value="IgC1_beta2m"/>
    <property type="match status" value="1"/>
</dbReference>
<dbReference type="InterPro" id="IPR015707">
    <property type="entry name" value="B2Microglobulin"/>
</dbReference>
<dbReference type="FunFam" id="2.60.40.10:FF:001005">
    <property type="entry name" value="Beta-2-microglobulin"/>
    <property type="match status" value="1"/>
</dbReference>
<proteinExistence type="inferred from homology"/>
<feature type="chain" id="PRO_5034417932" description="Beta-2-microglobulin" evidence="8">
    <location>
        <begin position="22"/>
        <end position="131"/>
    </location>
</feature>
<evidence type="ECO:0000256" key="8">
    <source>
        <dbReference type="SAM" id="SignalP"/>
    </source>
</evidence>
<name>A0A8B9NWC1_APTOW</name>
<evidence type="ECO:0000256" key="2">
    <source>
        <dbReference type="ARBA" id="ARBA00009564"/>
    </source>
</evidence>